<dbReference type="PROSITE" id="PS51257">
    <property type="entry name" value="PROKAR_LIPOPROTEIN"/>
    <property type="match status" value="1"/>
</dbReference>
<feature type="signal peptide" evidence="3">
    <location>
        <begin position="1"/>
        <end position="19"/>
    </location>
</feature>
<dbReference type="EMBL" id="SPVF01000214">
    <property type="protein sequence ID" value="TFW16363.1"/>
    <property type="molecule type" value="Genomic_DNA"/>
</dbReference>
<dbReference type="AlphaFoldDB" id="A0A4Y9S8E6"/>
<protein>
    <recommendedName>
        <fullName evidence="6">DUF4398 domain-containing protein</fullName>
    </recommendedName>
</protein>
<dbReference type="Proteomes" id="UP000298438">
    <property type="component" value="Unassembled WGS sequence"/>
</dbReference>
<feature type="compositionally biased region" description="Basic and acidic residues" evidence="2">
    <location>
        <begin position="114"/>
        <end position="137"/>
    </location>
</feature>
<evidence type="ECO:0000313" key="4">
    <source>
        <dbReference type="EMBL" id="TFW16363.1"/>
    </source>
</evidence>
<proteinExistence type="predicted"/>
<evidence type="ECO:0000256" key="2">
    <source>
        <dbReference type="SAM" id="MobiDB-lite"/>
    </source>
</evidence>
<evidence type="ECO:0000256" key="3">
    <source>
        <dbReference type="SAM" id="SignalP"/>
    </source>
</evidence>
<feature type="chain" id="PRO_5021277339" description="DUF4398 domain-containing protein" evidence="3">
    <location>
        <begin position="20"/>
        <end position="168"/>
    </location>
</feature>
<name>A0A4Y9S8E6_9BURK</name>
<gene>
    <name evidence="4" type="ORF">E4L96_16470</name>
</gene>
<keyword evidence="3" id="KW-0732">Signal</keyword>
<sequence length="168" mass="18276">MAGRFALSVSIMLALGGCASSLTTPTSTVTVAPPQSVADADAALAQATRERTALEAEYARSEAVCYTKFFVNNCLDEAREKRRLGLVRVKAVEAVMERYKRQVSVDARDRDLAKAEAEFQAEEARRAAEPVPKREPEPESAAPQPPAKTIAQRRAERDERVQAAATEA</sequence>
<feature type="non-terminal residue" evidence="4">
    <location>
        <position position="168"/>
    </location>
</feature>
<feature type="coiled-coil region" evidence="1">
    <location>
        <begin position="37"/>
        <end position="64"/>
    </location>
</feature>
<organism evidence="4 5">
    <name type="scientific">Zemynaea arenosa</name>
    <dbReference type="NCBI Taxonomy" id="2561931"/>
    <lineage>
        <taxon>Bacteria</taxon>
        <taxon>Pseudomonadati</taxon>
        <taxon>Pseudomonadota</taxon>
        <taxon>Betaproteobacteria</taxon>
        <taxon>Burkholderiales</taxon>
        <taxon>Oxalobacteraceae</taxon>
        <taxon>Telluria group</taxon>
        <taxon>Zemynaea</taxon>
    </lineage>
</organism>
<dbReference type="RefSeq" id="WP_135208306.1">
    <property type="nucleotide sequence ID" value="NZ_SPVF01000214.1"/>
</dbReference>
<keyword evidence="1" id="KW-0175">Coiled coil</keyword>
<accession>A0A4Y9S8E6</accession>
<evidence type="ECO:0000256" key="1">
    <source>
        <dbReference type="SAM" id="Coils"/>
    </source>
</evidence>
<evidence type="ECO:0000313" key="5">
    <source>
        <dbReference type="Proteomes" id="UP000298438"/>
    </source>
</evidence>
<evidence type="ECO:0008006" key="6">
    <source>
        <dbReference type="Google" id="ProtNLM"/>
    </source>
</evidence>
<feature type="region of interest" description="Disordered" evidence="2">
    <location>
        <begin position="114"/>
        <end position="168"/>
    </location>
</feature>
<dbReference type="OrthoDB" id="8777086at2"/>
<keyword evidence="5" id="KW-1185">Reference proteome</keyword>
<comment type="caution">
    <text evidence="4">The sequence shown here is derived from an EMBL/GenBank/DDBJ whole genome shotgun (WGS) entry which is preliminary data.</text>
</comment>
<reference evidence="4 5" key="1">
    <citation type="submission" date="2019-03" db="EMBL/GenBank/DDBJ databases">
        <title>Draft Genome Sequence of Massilia arenosa sp. nov., a Novel Massilia Species Isolated from a Sandy-loam Maize Soil.</title>
        <authorList>
            <person name="Raths R."/>
            <person name="Peta V."/>
            <person name="Bucking H."/>
        </authorList>
    </citation>
    <scope>NUCLEOTIDE SEQUENCE [LARGE SCALE GENOMIC DNA]</scope>
    <source>
        <strain evidence="4 5">MC02</strain>
    </source>
</reference>